<keyword evidence="3" id="KW-1003">Cell membrane</keyword>
<evidence type="ECO:0000313" key="12">
    <source>
        <dbReference type="EMBL" id="RCK23190.1"/>
    </source>
</evidence>
<dbReference type="GO" id="GO:0005886">
    <property type="term" value="C:plasma membrane"/>
    <property type="evidence" value="ECO:0007669"/>
    <property type="project" value="UniProtKB-SubCell"/>
</dbReference>
<feature type="region of interest" description="Disordered" evidence="10">
    <location>
        <begin position="176"/>
        <end position="196"/>
    </location>
</feature>
<organism evidence="12 13">
    <name type="scientific">Thalassospira profundimaris</name>
    <dbReference type="NCBI Taxonomy" id="502049"/>
    <lineage>
        <taxon>Bacteria</taxon>
        <taxon>Pseudomonadati</taxon>
        <taxon>Pseudomonadota</taxon>
        <taxon>Alphaproteobacteria</taxon>
        <taxon>Rhodospirillales</taxon>
        <taxon>Thalassospiraceae</taxon>
        <taxon>Thalassospira</taxon>
    </lineage>
</organism>
<feature type="transmembrane region" description="Helical" evidence="9">
    <location>
        <begin position="83"/>
        <end position="103"/>
    </location>
</feature>
<feature type="transmembrane region" description="Helical" evidence="9">
    <location>
        <begin position="123"/>
        <end position="144"/>
    </location>
</feature>
<keyword evidence="6 9" id="KW-1133">Transmembrane helix</keyword>
<evidence type="ECO:0000313" key="13">
    <source>
        <dbReference type="Proteomes" id="UP000253061"/>
    </source>
</evidence>
<feature type="transmembrane region" description="Helical" evidence="9">
    <location>
        <begin position="41"/>
        <end position="62"/>
    </location>
</feature>
<dbReference type="InterPro" id="IPR007387">
    <property type="entry name" value="TRAP_DctQ"/>
</dbReference>
<dbReference type="InterPro" id="IPR055348">
    <property type="entry name" value="DctQ"/>
</dbReference>
<evidence type="ECO:0000256" key="7">
    <source>
        <dbReference type="ARBA" id="ARBA00023136"/>
    </source>
</evidence>
<comment type="similarity">
    <text evidence="8 9">Belongs to the TRAP transporter small permease family.</text>
</comment>
<proteinExistence type="inferred from homology"/>
<dbReference type="GO" id="GO:0015740">
    <property type="term" value="P:C4-dicarboxylate transport"/>
    <property type="evidence" value="ECO:0007669"/>
    <property type="project" value="TreeGrafter"/>
</dbReference>
<evidence type="ECO:0000256" key="2">
    <source>
        <dbReference type="ARBA" id="ARBA00022448"/>
    </source>
</evidence>
<evidence type="ECO:0000256" key="5">
    <source>
        <dbReference type="ARBA" id="ARBA00022692"/>
    </source>
</evidence>
<sequence length="196" mass="21184">MISTVVNRLEEGIIALLLAAMTSLTFVNVIMRYVFNSGLTWALEITEFLFAWLILFGMSYGVKVGSHIGVDALVRLFPNSVQRVIGLIVVAAGILYSSWLIIGGWELVSFNHMLEMEAEDSPVMLWIVYLIMPVGAGLLAFRLAQVGWRIITGKQVGFNLADEAREAIDQLAHAGSAGGAANADDNKSAPASTPKS</sequence>
<comment type="caution">
    <text evidence="12">The sequence shown here is derived from an EMBL/GenBank/DDBJ whole genome shotgun (WGS) entry which is preliminary data.</text>
</comment>
<dbReference type="Pfam" id="PF04290">
    <property type="entry name" value="DctQ"/>
    <property type="match status" value="1"/>
</dbReference>
<dbReference type="AlphaFoldDB" id="A0A367VG04"/>
<dbReference type="Proteomes" id="UP000253061">
    <property type="component" value="Unassembled WGS sequence"/>
</dbReference>
<name>A0A367VG04_9PROT</name>
<keyword evidence="5 9" id="KW-0812">Transmembrane</keyword>
<evidence type="ECO:0000256" key="1">
    <source>
        <dbReference type="ARBA" id="ARBA00004429"/>
    </source>
</evidence>
<evidence type="ECO:0000256" key="4">
    <source>
        <dbReference type="ARBA" id="ARBA00022519"/>
    </source>
</evidence>
<protein>
    <recommendedName>
        <fullName evidence="9">TRAP transporter small permease protein</fullName>
    </recommendedName>
</protein>
<evidence type="ECO:0000256" key="8">
    <source>
        <dbReference type="ARBA" id="ARBA00038436"/>
    </source>
</evidence>
<keyword evidence="2 9" id="KW-0813">Transport</keyword>
<dbReference type="GO" id="GO:0022857">
    <property type="term" value="F:transmembrane transporter activity"/>
    <property type="evidence" value="ECO:0007669"/>
    <property type="project" value="UniProtKB-UniRule"/>
</dbReference>
<keyword evidence="7 9" id="KW-0472">Membrane</keyword>
<evidence type="ECO:0000256" key="6">
    <source>
        <dbReference type="ARBA" id="ARBA00022989"/>
    </source>
</evidence>
<dbReference type="PANTHER" id="PTHR35011:SF2">
    <property type="entry name" value="2,3-DIKETO-L-GULONATE TRAP TRANSPORTER SMALL PERMEASE PROTEIN YIAM"/>
    <property type="match status" value="1"/>
</dbReference>
<gene>
    <name evidence="12" type="ORF">TH6_09210</name>
</gene>
<comment type="subcellular location">
    <subcellularLocation>
        <location evidence="1 9">Cell inner membrane</location>
        <topology evidence="1 9">Multi-pass membrane protein</topology>
    </subcellularLocation>
</comment>
<dbReference type="PANTHER" id="PTHR35011">
    <property type="entry name" value="2,3-DIKETO-L-GULONATE TRAP TRANSPORTER SMALL PERMEASE PROTEIN YIAM"/>
    <property type="match status" value="1"/>
</dbReference>
<evidence type="ECO:0000256" key="10">
    <source>
        <dbReference type="SAM" id="MobiDB-lite"/>
    </source>
</evidence>
<comment type="function">
    <text evidence="9">Part of the tripartite ATP-independent periplasmic (TRAP) transport system.</text>
</comment>
<dbReference type="EMBL" id="JPWB01000003">
    <property type="protein sequence ID" value="RCK23190.1"/>
    <property type="molecule type" value="Genomic_DNA"/>
</dbReference>
<evidence type="ECO:0000256" key="9">
    <source>
        <dbReference type="RuleBase" id="RU369079"/>
    </source>
</evidence>
<feature type="domain" description="Tripartite ATP-independent periplasmic transporters DctQ component" evidence="11">
    <location>
        <begin position="21"/>
        <end position="151"/>
    </location>
</feature>
<dbReference type="RefSeq" id="WP_062957673.1">
    <property type="nucleotide sequence ID" value="NZ_JPWB01000003.1"/>
</dbReference>
<feature type="transmembrane region" description="Helical" evidence="9">
    <location>
        <begin position="12"/>
        <end position="35"/>
    </location>
</feature>
<reference evidence="12 13" key="1">
    <citation type="submission" date="2014-07" db="EMBL/GenBank/DDBJ databases">
        <title>Draft genome sequence of Thalassospira profundimaris R8-17.</title>
        <authorList>
            <person name="Lai Q."/>
            <person name="Shao Z."/>
        </authorList>
    </citation>
    <scope>NUCLEOTIDE SEQUENCE [LARGE SCALE GENOMIC DNA]</scope>
    <source>
        <strain evidence="12 13">R8-17</strain>
    </source>
</reference>
<evidence type="ECO:0000256" key="3">
    <source>
        <dbReference type="ARBA" id="ARBA00022475"/>
    </source>
</evidence>
<comment type="subunit">
    <text evidence="9">The complex comprises the extracytoplasmic solute receptor protein and the two transmembrane proteins.</text>
</comment>
<accession>A0A367VG04</accession>
<evidence type="ECO:0000259" key="11">
    <source>
        <dbReference type="Pfam" id="PF04290"/>
    </source>
</evidence>
<keyword evidence="4 9" id="KW-0997">Cell inner membrane</keyword>